<sequence length="171" mass="19726">MDATCAPADITYPTNLNLLNEAREKLENIIDVLHAPNQEKQKKPHTYRQKARKAYLAIAKQRRVNKKKVRKTVGQQLRYVKRNLQIIGRLKDQSSLNTLNKQEYKQLLVISELFGQQQEIYTNRSHRVDDRIVNISQPHVRPIVRGQAKANVEFGSKVAISLVNGYALIEK</sequence>
<keyword evidence="2" id="KW-1185">Reference proteome</keyword>
<protein>
    <recommendedName>
        <fullName evidence="3">Transposase</fullName>
    </recommendedName>
</protein>
<organism evidence="1 2">
    <name type="scientific">Bacillus norwichensis</name>
    <dbReference type="NCBI Taxonomy" id="2762217"/>
    <lineage>
        <taxon>Bacteria</taxon>
        <taxon>Bacillati</taxon>
        <taxon>Bacillota</taxon>
        <taxon>Bacilli</taxon>
        <taxon>Bacillales</taxon>
        <taxon>Bacillaceae</taxon>
        <taxon>Bacillus</taxon>
    </lineage>
</organism>
<dbReference type="Proteomes" id="UP000648182">
    <property type="component" value="Unassembled WGS sequence"/>
</dbReference>
<dbReference type="EMBL" id="JACSPV010000005">
    <property type="protein sequence ID" value="MBD8004282.1"/>
    <property type="molecule type" value="Genomic_DNA"/>
</dbReference>
<evidence type="ECO:0000313" key="2">
    <source>
        <dbReference type="Proteomes" id="UP000648182"/>
    </source>
</evidence>
<accession>A0ABR8VHW6</accession>
<evidence type="ECO:0008006" key="3">
    <source>
        <dbReference type="Google" id="ProtNLM"/>
    </source>
</evidence>
<comment type="caution">
    <text evidence="1">The sequence shown here is derived from an EMBL/GenBank/DDBJ whole genome shotgun (WGS) entry which is preliminary data.</text>
</comment>
<gene>
    <name evidence="1" type="ORF">H9631_04240</name>
</gene>
<evidence type="ECO:0000313" key="1">
    <source>
        <dbReference type="EMBL" id="MBD8004282.1"/>
    </source>
</evidence>
<reference evidence="1 2" key="1">
    <citation type="submission" date="2020-08" db="EMBL/GenBank/DDBJ databases">
        <title>A Genomic Blueprint of the Chicken Gut Microbiome.</title>
        <authorList>
            <person name="Gilroy R."/>
            <person name="Ravi A."/>
            <person name="Getino M."/>
            <person name="Pursley I."/>
            <person name="Horton D.L."/>
            <person name="Alikhan N.-F."/>
            <person name="Baker D."/>
            <person name="Gharbi K."/>
            <person name="Hall N."/>
            <person name="Watson M."/>
            <person name="Adriaenssens E.M."/>
            <person name="Foster-Nyarko E."/>
            <person name="Jarju S."/>
            <person name="Secka A."/>
            <person name="Antonio M."/>
            <person name="Oren A."/>
            <person name="Chaudhuri R."/>
            <person name="La Ragione R.M."/>
            <person name="Hildebrand F."/>
            <person name="Pallen M.J."/>
        </authorList>
    </citation>
    <scope>NUCLEOTIDE SEQUENCE [LARGE SCALE GENOMIC DNA]</scope>
    <source>
        <strain evidence="1 2">Sa1BUA2</strain>
    </source>
</reference>
<proteinExistence type="predicted"/>
<name>A0ABR8VHW6_9BACI</name>